<dbReference type="EMBL" id="JBHTLK010000005">
    <property type="protein sequence ID" value="MFD1145953.1"/>
    <property type="molecule type" value="Genomic_DNA"/>
</dbReference>
<dbReference type="RefSeq" id="WP_380719203.1">
    <property type="nucleotide sequence ID" value="NZ_JBHTLK010000005.1"/>
</dbReference>
<dbReference type="Proteomes" id="UP001597168">
    <property type="component" value="Unassembled WGS sequence"/>
</dbReference>
<keyword evidence="2" id="KW-1185">Reference proteome</keyword>
<sequence>MGSGLSRALAFVLFVGAARADAIPSQLARFRAELPPLLGGFRETGDERPVRELIRDVMGADWRPAAEWRDAISAATGTPP</sequence>
<evidence type="ECO:0000313" key="2">
    <source>
        <dbReference type="Proteomes" id="UP001597168"/>
    </source>
</evidence>
<comment type="caution">
    <text evidence="1">The sequence shown here is derived from an EMBL/GenBank/DDBJ whole genome shotgun (WGS) entry which is preliminary data.</text>
</comment>
<protein>
    <submittedName>
        <fullName evidence="1">Uncharacterized protein</fullName>
    </submittedName>
</protein>
<reference evidence="2" key="1">
    <citation type="journal article" date="2019" name="Int. J. Syst. Evol. Microbiol.">
        <title>The Global Catalogue of Microorganisms (GCM) 10K type strain sequencing project: providing services to taxonomists for standard genome sequencing and annotation.</title>
        <authorList>
            <consortium name="The Broad Institute Genomics Platform"/>
            <consortium name="The Broad Institute Genome Sequencing Center for Infectious Disease"/>
            <person name="Wu L."/>
            <person name="Ma J."/>
        </authorList>
    </citation>
    <scope>NUCLEOTIDE SEQUENCE [LARGE SCALE GENOMIC DNA]</scope>
    <source>
        <strain evidence="2">CCUG 60214</strain>
    </source>
</reference>
<organism evidence="1 2">
    <name type="scientific">Saccharothrix hoggarensis</name>
    <dbReference type="NCBI Taxonomy" id="913853"/>
    <lineage>
        <taxon>Bacteria</taxon>
        <taxon>Bacillati</taxon>
        <taxon>Actinomycetota</taxon>
        <taxon>Actinomycetes</taxon>
        <taxon>Pseudonocardiales</taxon>
        <taxon>Pseudonocardiaceae</taxon>
        <taxon>Saccharothrix</taxon>
    </lineage>
</organism>
<gene>
    <name evidence="1" type="ORF">ACFQ3T_02310</name>
</gene>
<proteinExistence type="predicted"/>
<evidence type="ECO:0000313" key="1">
    <source>
        <dbReference type="EMBL" id="MFD1145953.1"/>
    </source>
</evidence>
<accession>A0ABW3QMF4</accession>
<name>A0ABW3QMF4_9PSEU</name>